<evidence type="ECO:0000256" key="1">
    <source>
        <dbReference type="SAM" id="MobiDB-lite"/>
    </source>
</evidence>
<dbReference type="Proteomes" id="UP001595993">
    <property type="component" value="Unassembled WGS sequence"/>
</dbReference>
<organism evidence="2 3">
    <name type="scientific">Streptomyces maoxianensis</name>
    <dbReference type="NCBI Taxonomy" id="1459942"/>
    <lineage>
        <taxon>Bacteria</taxon>
        <taxon>Bacillati</taxon>
        <taxon>Actinomycetota</taxon>
        <taxon>Actinomycetes</taxon>
        <taxon>Kitasatosporales</taxon>
        <taxon>Streptomycetaceae</taxon>
        <taxon>Streptomyces</taxon>
    </lineage>
</organism>
<feature type="region of interest" description="Disordered" evidence="1">
    <location>
        <begin position="476"/>
        <end position="538"/>
    </location>
</feature>
<proteinExistence type="predicted"/>
<dbReference type="InterPro" id="IPR023213">
    <property type="entry name" value="CAT-like_dom_sf"/>
</dbReference>
<reference evidence="3" key="1">
    <citation type="journal article" date="2019" name="Int. J. Syst. Evol. Microbiol.">
        <title>The Global Catalogue of Microorganisms (GCM) 10K type strain sequencing project: providing services to taxonomists for standard genome sequencing and annotation.</title>
        <authorList>
            <consortium name="The Broad Institute Genomics Platform"/>
            <consortium name="The Broad Institute Genome Sequencing Center for Infectious Disease"/>
            <person name="Wu L."/>
            <person name="Ma J."/>
        </authorList>
    </citation>
    <scope>NUCLEOTIDE SEQUENCE [LARGE SCALE GENOMIC DNA]</scope>
    <source>
        <strain evidence="3">CGMCC 4.7139</strain>
    </source>
</reference>
<dbReference type="EMBL" id="JBHSFE010000007">
    <property type="protein sequence ID" value="MFC4607726.1"/>
    <property type="molecule type" value="Genomic_DNA"/>
</dbReference>
<name>A0ABV9G4F7_9ACTN</name>
<dbReference type="SUPFAM" id="SSF52777">
    <property type="entry name" value="CoA-dependent acyltransferases"/>
    <property type="match status" value="1"/>
</dbReference>
<comment type="caution">
    <text evidence="2">The sequence shown here is derived from an EMBL/GenBank/DDBJ whole genome shotgun (WGS) entry which is preliminary data.</text>
</comment>
<gene>
    <name evidence="2" type="ORF">ACFO9E_07845</name>
</gene>
<evidence type="ECO:0000313" key="2">
    <source>
        <dbReference type="EMBL" id="MFC4607726.1"/>
    </source>
</evidence>
<protein>
    <submittedName>
        <fullName evidence="2">Condensation protein</fullName>
    </submittedName>
</protein>
<keyword evidence="3" id="KW-1185">Reference proteome</keyword>
<dbReference type="Gene3D" id="3.30.559.10">
    <property type="entry name" value="Chloramphenicol acetyltransferase-like domain"/>
    <property type="match status" value="1"/>
</dbReference>
<accession>A0ABV9G4F7</accession>
<dbReference type="RefSeq" id="WP_381192764.1">
    <property type="nucleotide sequence ID" value="NZ_JBHSFE010000007.1"/>
</dbReference>
<feature type="compositionally biased region" description="Basic and acidic residues" evidence="1">
    <location>
        <begin position="529"/>
        <end position="538"/>
    </location>
</feature>
<evidence type="ECO:0000313" key="3">
    <source>
        <dbReference type="Proteomes" id="UP001595993"/>
    </source>
</evidence>
<sequence length="538" mass="56568">MTSSRTAAEWGTATHPGGVRLPFPIIDEVSRHCLSDDEPETVHVEVHLPGRLEPARLRTAFRRALLTHPRVLMREVPGRRHRQSFAWELTGEPDSDPVSFVRPGPDALGRARARALTQCPSLALSPPMRLEVIEVDGGAAAGEPPEAGVPGATRTVLLLTMHHTALDAGSGLRVLATTAELYGGSAALPVPGPVRPAPSGPAPAATDGTGRAVRARPVRVAPDSRPEPVRARAAGNGMLQAELPVPPRVGRTGGLAPWTVNDQLLVAASLMVGRWNVSQGRPAGPVRITMPVDDRPRGREMPMGNGTRLVEVAMTSEDPRDTDLLLGERPDLAAVARLLDTTARRTRALKSAQGAPLGSGASLLTARLLPVGIRGALTRGARRAAAPWTSTALVTNIGRVPYSLDFGDAGRAIAVWFSAPARMPRGLSVAAASTDGRLHVTLRWSRALLGDAAGTHLAGLFEQSLSTTSQVTRAGSNAWGFGPEADIPGADATAPDPEAPGARGKACRPGRPYDRDALRPDPTPGGARSARENRERPS</sequence>